<reference evidence="4" key="2">
    <citation type="submission" date="2012-11" db="EMBL/GenBank/DDBJ databases">
        <authorList>
            <person name="Kuo A."/>
            <person name="Curtis B.A."/>
            <person name="Tanifuji G."/>
            <person name="Burki F."/>
            <person name="Gruber A."/>
            <person name="Irimia M."/>
            <person name="Maruyama S."/>
            <person name="Arias M.C."/>
            <person name="Ball S.G."/>
            <person name="Gile G.H."/>
            <person name="Hirakawa Y."/>
            <person name="Hopkins J.F."/>
            <person name="Rensing S.A."/>
            <person name="Schmutz J."/>
            <person name="Symeonidi A."/>
            <person name="Elias M."/>
            <person name="Eveleigh R.J."/>
            <person name="Herman E.K."/>
            <person name="Klute M.J."/>
            <person name="Nakayama T."/>
            <person name="Obornik M."/>
            <person name="Reyes-Prieto A."/>
            <person name="Armbrust E.V."/>
            <person name="Aves S.J."/>
            <person name="Beiko R.G."/>
            <person name="Coutinho P."/>
            <person name="Dacks J.B."/>
            <person name="Durnford D.G."/>
            <person name="Fast N.M."/>
            <person name="Green B.R."/>
            <person name="Grisdale C."/>
            <person name="Hempe F."/>
            <person name="Henrissat B."/>
            <person name="Hoppner M.P."/>
            <person name="Ishida K.-I."/>
            <person name="Kim E."/>
            <person name="Koreny L."/>
            <person name="Kroth P.G."/>
            <person name="Liu Y."/>
            <person name="Malik S.-B."/>
            <person name="Maier U.G."/>
            <person name="McRose D."/>
            <person name="Mock T."/>
            <person name="Neilson J.A."/>
            <person name="Onodera N.T."/>
            <person name="Poole A.M."/>
            <person name="Pritham E.J."/>
            <person name="Richards T.A."/>
            <person name="Rocap G."/>
            <person name="Roy S.W."/>
            <person name="Sarai C."/>
            <person name="Schaack S."/>
            <person name="Shirato S."/>
            <person name="Slamovits C.H."/>
            <person name="Spencer D.F."/>
            <person name="Suzuki S."/>
            <person name="Worden A.Z."/>
            <person name="Zauner S."/>
            <person name="Barry K."/>
            <person name="Bell C."/>
            <person name="Bharti A.K."/>
            <person name="Crow J.A."/>
            <person name="Grimwood J."/>
            <person name="Kramer R."/>
            <person name="Lindquist E."/>
            <person name="Lucas S."/>
            <person name="Salamov A."/>
            <person name="McFadden G.I."/>
            <person name="Lane C.E."/>
            <person name="Keeling P.J."/>
            <person name="Gray M.W."/>
            <person name="Grigoriev I.V."/>
            <person name="Archibald J.M."/>
        </authorList>
    </citation>
    <scope>NUCLEOTIDE SEQUENCE</scope>
    <source>
        <strain evidence="4">CCMP2712</strain>
    </source>
</reference>
<dbReference type="RefSeq" id="XP_005824360.1">
    <property type="nucleotide sequence ID" value="XM_005824303.1"/>
</dbReference>
<evidence type="ECO:0000256" key="1">
    <source>
        <dbReference type="SAM" id="MobiDB-lite"/>
    </source>
</evidence>
<evidence type="ECO:0000313" key="3">
    <source>
        <dbReference type="EnsemblProtists" id="EKX37380"/>
    </source>
</evidence>
<dbReference type="PaxDb" id="55529-EKX37380"/>
<keyword evidence="4" id="KW-1185">Reference proteome</keyword>
<evidence type="ECO:0000313" key="2">
    <source>
        <dbReference type="EMBL" id="EKX37380.1"/>
    </source>
</evidence>
<dbReference type="HOGENOM" id="CLU_433794_0_0_1"/>
<dbReference type="eggNOG" id="KOG1836">
    <property type="taxonomic scope" value="Eukaryota"/>
</dbReference>
<gene>
    <name evidence="2" type="ORF">GUITHDRAFT_145076</name>
</gene>
<dbReference type="KEGG" id="gtt:GUITHDRAFT_145076"/>
<dbReference type="EMBL" id="JH993060">
    <property type="protein sequence ID" value="EKX37380.1"/>
    <property type="molecule type" value="Genomic_DNA"/>
</dbReference>
<dbReference type="AlphaFoldDB" id="L1INJ7"/>
<protein>
    <submittedName>
        <fullName evidence="2 3">Uncharacterized protein</fullName>
    </submittedName>
</protein>
<feature type="region of interest" description="Disordered" evidence="1">
    <location>
        <begin position="570"/>
        <end position="631"/>
    </location>
</feature>
<dbReference type="Proteomes" id="UP000011087">
    <property type="component" value="Unassembled WGS sequence"/>
</dbReference>
<feature type="compositionally biased region" description="Basic and acidic residues" evidence="1">
    <location>
        <begin position="499"/>
        <end position="514"/>
    </location>
</feature>
<feature type="compositionally biased region" description="Basic and acidic residues" evidence="1">
    <location>
        <begin position="570"/>
        <end position="615"/>
    </location>
</feature>
<dbReference type="EnsemblProtists" id="EKX37380">
    <property type="protein sequence ID" value="EKX37380"/>
    <property type="gene ID" value="GUITHDRAFT_145076"/>
</dbReference>
<sequence>MMVRRKASDEGDPSSLDQDKHNSTTVMLEEERHARPTVSLGLSTWEAVLNELLELRNSDLIKSTTTAYNLLQSVEETVLPTWKEEGRSLLSAAGLDHGQLRKTGMREETIEKLYLGLYAFSFGFGTIARQAIEGVREKEHRRELVLQISQVFSTLTGEALDAENHDLISEMMEEKDRRIADLDREKTILDRRVKTVNEEIAFAHHMSNKAHAERIAAAAKAEAEISEQLMTIRQLEQAVAGLSSRVRELEEETGVLRGDLERLEGENKEMSEEREQTRSKHLSEKKALTSELYAARNEAQTASKSLHDLSVRHATLSRVNGKIDEELKSVRLQLEEEGKEKEELLMERTRALETITHLEQEAARQAALQQQELDRLRAEKERTEKLMNEMIDRLKLTGKEAEEEVLRLSTSVRKMEEEVEERKKKEAELSEELDMVCANVAVLRNSLRSEEEERKRWKQEAEDKAGALKGLQEEHKNLQRAHRRKEEEAEATGKALSLARKEAAKLEEERRRATEELAREIVQHEVSRVDGAMKLESSHSSRMLLVRNTLQRTSEQRASRMMSFFSFHLQNKEEGEGGEGREGEAERKGGLVSGLEREQKEKEEEKEERAGDKEVSSPIRSPAPSPRADLK</sequence>
<name>L1INJ7_GUITC</name>
<dbReference type="GeneID" id="17294088"/>
<feature type="region of interest" description="Disordered" evidence="1">
    <location>
        <begin position="262"/>
        <end position="284"/>
    </location>
</feature>
<feature type="region of interest" description="Disordered" evidence="1">
    <location>
        <begin position="478"/>
        <end position="514"/>
    </location>
</feature>
<dbReference type="OMA" id="ERTEKMH"/>
<proteinExistence type="predicted"/>
<feature type="region of interest" description="Disordered" evidence="1">
    <location>
        <begin position="1"/>
        <end position="32"/>
    </location>
</feature>
<dbReference type="STRING" id="905079.L1INJ7"/>
<reference evidence="3" key="3">
    <citation type="submission" date="2016-03" db="UniProtKB">
        <authorList>
            <consortium name="EnsemblProtists"/>
        </authorList>
    </citation>
    <scope>IDENTIFICATION</scope>
</reference>
<reference evidence="2 4" key="1">
    <citation type="journal article" date="2012" name="Nature">
        <title>Algal genomes reveal evolutionary mosaicism and the fate of nucleomorphs.</title>
        <authorList>
            <consortium name="DOE Joint Genome Institute"/>
            <person name="Curtis B.A."/>
            <person name="Tanifuji G."/>
            <person name="Burki F."/>
            <person name="Gruber A."/>
            <person name="Irimia M."/>
            <person name="Maruyama S."/>
            <person name="Arias M.C."/>
            <person name="Ball S.G."/>
            <person name="Gile G.H."/>
            <person name="Hirakawa Y."/>
            <person name="Hopkins J.F."/>
            <person name="Kuo A."/>
            <person name="Rensing S.A."/>
            <person name="Schmutz J."/>
            <person name="Symeonidi A."/>
            <person name="Elias M."/>
            <person name="Eveleigh R.J."/>
            <person name="Herman E.K."/>
            <person name="Klute M.J."/>
            <person name="Nakayama T."/>
            <person name="Obornik M."/>
            <person name="Reyes-Prieto A."/>
            <person name="Armbrust E.V."/>
            <person name="Aves S.J."/>
            <person name="Beiko R.G."/>
            <person name="Coutinho P."/>
            <person name="Dacks J.B."/>
            <person name="Durnford D.G."/>
            <person name="Fast N.M."/>
            <person name="Green B.R."/>
            <person name="Grisdale C.J."/>
            <person name="Hempel F."/>
            <person name="Henrissat B."/>
            <person name="Hoppner M.P."/>
            <person name="Ishida K."/>
            <person name="Kim E."/>
            <person name="Koreny L."/>
            <person name="Kroth P.G."/>
            <person name="Liu Y."/>
            <person name="Malik S.B."/>
            <person name="Maier U.G."/>
            <person name="McRose D."/>
            <person name="Mock T."/>
            <person name="Neilson J.A."/>
            <person name="Onodera N.T."/>
            <person name="Poole A.M."/>
            <person name="Pritham E.J."/>
            <person name="Richards T.A."/>
            <person name="Rocap G."/>
            <person name="Roy S.W."/>
            <person name="Sarai C."/>
            <person name="Schaack S."/>
            <person name="Shirato S."/>
            <person name="Slamovits C.H."/>
            <person name="Spencer D.F."/>
            <person name="Suzuki S."/>
            <person name="Worden A.Z."/>
            <person name="Zauner S."/>
            <person name="Barry K."/>
            <person name="Bell C."/>
            <person name="Bharti A.K."/>
            <person name="Crow J.A."/>
            <person name="Grimwood J."/>
            <person name="Kramer R."/>
            <person name="Lindquist E."/>
            <person name="Lucas S."/>
            <person name="Salamov A."/>
            <person name="McFadden G.I."/>
            <person name="Lane C.E."/>
            <person name="Keeling P.J."/>
            <person name="Gray M.W."/>
            <person name="Grigoriev I.V."/>
            <person name="Archibald J.M."/>
        </authorList>
    </citation>
    <scope>NUCLEOTIDE SEQUENCE</scope>
    <source>
        <strain evidence="2 4">CCMP2712</strain>
    </source>
</reference>
<accession>L1INJ7</accession>
<evidence type="ECO:0000313" key="4">
    <source>
        <dbReference type="Proteomes" id="UP000011087"/>
    </source>
</evidence>
<organism evidence="2">
    <name type="scientific">Guillardia theta (strain CCMP2712)</name>
    <name type="common">Cryptophyte</name>
    <dbReference type="NCBI Taxonomy" id="905079"/>
    <lineage>
        <taxon>Eukaryota</taxon>
        <taxon>Cryptophyceae</taxon>
        <taxon>Pyrenomonadales</taxon>
        <taxon>Geminigeraceae</taxon>
        <taxon>Guillardia</taxon>
    </lineage>
</organism>